<dbReference type="Proteomes" id="UP000427071">
    <property type="component" value="Chromosome"/>
</dbReference>
<dbReference type="InterPro" id="IPR013207">
    <property type="entry name" value="LGFP"/>
</dbReference>
<dbReference type="KEGG" id="ckw:CKALI_01045"/>
<evidence type="ECO:0000259" key="5">
    <source>
        <dbReference type="SMART" id="SM00701"/>
    </source>
</evidence>
<dbReference type="GO" id="GO:0009253">
    <property type="term" value="P:peptidoglycan catabolic process"/>
    <property type="evidence" value="ECO:0007669"/>
    <property type="project" value="InterPro"/>
</dbReference>
<reference evidence="7" key="1">
    <citation type="submission" date="2019-11" db="EMBL/GenBank/DDBJ databases">
        <title>Complete genome sequence of Corynebacterium kalinowskii 1959, a novel Corynebacterium species isolated from soil of a small paddock in Vilsendorf, Germany.</title>
        <authorList>
            <person name="Schaffert L."/>
            <person name="Ruwe M."/>
            <person name="Milse J."/>
            <person name="Hanuschka K."/>
            <person name="Ortseifen V."/>
            <person name="Droste J."/>
            <person name="Brandt D."/>
            <person name="Schlueter L."/>
            <person name="Kutter Y."/>
            <person name="Vinke S."/>
            <person name="Viehoefer P."/>
            <person name="Jacob L."/>
            <person name="Luebke N.-C."/>
            <person name="Schulte-Berndt E."/>
            <person name="Hain C."/>
            <person name="Linder M."/>
            <person name="Schmidt P."/>
            <person name="Wollenschlaeger L."/>
            <person name="Luttermann T."/>
            <person name="Thieme E."/>
            <person name="Hassa J."/>
            <person name="Haak M."/>
            <person name="Wittchen M."/>
            <person name="Mentz A."/>
            <person name="Persicke M."/>
            <person name="Busche T."/>
            <person name="Ruckert C."/>
        </authorList>
    </citation>
    <scope>NUCLEOTIDE SEQUENCE [LARGE SCALE GENOMIC DNA]</scope>
    <source>
        <strain evidence="7">1959</strain>
    </source>
</reference>
<proteinExistence type="inferred from homology"/>
<evidence type="ECO:0000256" key="2">
    <source>
        <dbReference type="SAM" id="MobiDB-lite"/>
    </source>
</evidence>
<feature type="domain" description="N-acetylmuramoyl-L-alanine amidase" evidence="4">
    <location>
        <begin position="291"/>
        <end position="454"/>
    </location>
</feature>
<dbReference type="PANTHER" id="PTHR11022">
    <property type="entry name" value="PEPTIDOGLYCAN RECOGNITION PROTEIN"/>
    <property type="match status" value="1"/>
</dbReference>
<feature type="compositionally biased region" description="Low complexity" evidence="2">
    <location>
        <begin position="481"/>
        <end position="494"/>
    </location>
</feature>
<organism evidence="6 7">
    <name type="scientific">Corynebacterium kalinowskii</name>
    <dbReference type="NCBI Taxonomy" id="2675216"/>
    <lineage>
        <taxon>Bacteria</taxon>
        <taxon>Bacillati</taxon>
        <taxon>Actinomycetota</taxon>
        <taxon>Actinomycetes</taxon>
        <taxon>Mycobacteriales</taxon>
        <taxon>Corynebacteriaceae</taxon>
        <taxon>Corynebacterium</taxon>
    </lineage>
</organism>
<feature type="compositionally biased region" description="Pro residues" evidence="2">
    <location>
        <begin position="502"/>
        <end position="518"/>
    </location>
</feature>
<keyword evidence="7" id="KW-1185">Reference proteome</keyword>
<dbReference type="InterPro" id="IPR036505">
    <property type="entry name" value="Amidase/PGRP_sf"/>
</dbReference>
<feature type="transmembrane region" description="Helical" evidence="3">
    <location>
        <begin position="33"/>
        <end position="51"/>
    </location>
</feature>
<dbReference type="CDD" id="cd06583">
    <property type="entry name" value="PGRP"/>
    <property type="match status" value="1"/>
</dbReference>
<keyword evidence="3" id="KW-0812">Transmembrane</keyword>
<keyword evidence="3" id="KW-1133">Transmembrane helix</keyword>
<dbReference type="InterPro" id="IPR002502">
    <property type="entry name" value="Amidase_domain"/>
</dbReference>
<dbReference type="Pfam" id="PF08310">
    <property type="entry name" value="LGFP"/>
    <property type="match status" value="1"/>
</dbReference>
<comment type="similarity">
    <text evidence="1">Belongs to the N-acetylmuramoyl-L-alanine amidase 2 family.</text>
</comment>
<feature type="region of interest" description="Disordered" evidence="2">
    <location>
        <begin position="475"/>
        <end position="534"/>
    </location>
</feature>
<evidence type="ECO:0000313" key="6">
    <source>
        <dbReference type="EMBL" id="QGU01109.1"/>
    </source>
</evidence>
<dbReference type="EMBL" id="CP046452">
    <property type="protein sequence ID" value="QGU01109.1"/>
    <property type="molecule type" value="Genomic_DNA"/>
</dbReference>
<dbReference type="SUPFAM" id="SSF55846">
    <property type="entry name" value="N-acetylmuramoyl-L-alanine amidase-like"/>
    <property type="match status" value="1"/>
</dbReference>
<dbReference type="SMART" id="SM00701">
    <property type="entry name" value="PGRP"/>
    <property type="match status" value="1"/>
</dbReference>
<dbReference type="InterPro" id="IPR006619">
    <property type="entry name" value="PGRP_domain_met/bac"/>
</dbReference>
<name>A0A6B8VDH4_9CORY</name>
<evidence type="ECO:0000256" key="3">
    <source>
        <dbReference type="SAM" id="Phobius"/>
    </source>
</evidence>
<accession>A0A6B8VDH4</accession>
<dbReference type="Gene3D" id="3.40.80.10">
    <property type="entry name" value="Peptidoglycan recognition protein-like"/>
    <property type="match status" value="1"/>
</dbReference>
<dbReference type="Pfam" id="PF01510">
    <property type="entry name" value="Amidase_2"/>
    <property type="match status" value="1"/>
</dbReference>
<dbReference type="PANTHER" id="PTHR11022:SF41">
    <property type="entry name" value="PEPTIDOGLYCAN-RECOGNITION PROTEIN LC-RELATED"/>
    <property type="match status" value="1"/>
</dbReference>
<gene>
    <name evidence="6" type="ORF">CKALI_01045</name>
</gene>
<dbReference type="SMART" id="SM00644">
    <property type="entry name" value="Ami_2"/>
    <property type="match status" value="1"/>
</dbReference>
<dbReference type="GO" id="GO:0008270">
    <property type="term" value="F:zinc ion binding"/>
    <property type="evidence" value="ECO:0007669"/>
    <property type="project" value="InterPro"/>
</dbReference>
<protein>
    <submittedName>
        <fullName evidence="6">N-acetylmuramoyl-L-alanine amidase</fullName>
    </submittedName>
</protein>
<dbReference type="InterPro" id="IPR015510">
    <property type="entry name" value="PGRP"/>
</dbReference>
<feature type="domain" description="Peptidoglycan recognition protein family" evidence="5">
    <location>
        <begin position="274"/>
        <end position="425"/>
    </location>
</feature>
<evidence type="ECO:0000256" key="1">
    <source>
        <dbReference type="ARBA" id="ARBA00007553"/>
    </source>
</evidence>
<evidence type="ECO:0000259" key="4">
    <source>
        <dbReference type="SMART" id="SM00644"/>
    </source>
</evidence>
<sequence length="709" mass="73258">MQLISIVTAAPLCTNRENIVLQRRTIRTTTSRPLWAFLLSTALIASAAVGVQNGITKTQSAGIEPVSASMETASFGDGATVVVNDPAVAGQGGESGPRAVKEFTRDKEFSMFALTWNGEKDVTAHFRGQRADGTWTQWFQAEPASKVQSAGKNGTELIYIEPTTRVQVSLLGVDLTAAPEAPAPAPAPAPAAAAPAAEAPAPAAPVADAAPAAAPAAVAPVVDKPALAPLPTNYGEIKPVADVAETGLEAVFIDGGTSNVSAGIDLAADSDGMPPIISRSGWGADESIRQNCQPTPDYSDQVSAITIHHTAGSNNYSEAQSAGIVRGIYQYHGVNLGWCDVGYQSLVDKYGNIFEGRYGGINKPVMGAHAGGFNENTWAISMLGDYSVAQTTPAMIQSVGELAGWRLRIAGVNPKGTDVHYSEGTSYSKYAYGAAVTLPNIFAHRDVGTTTCPGDYGYAQMGRIRDIAMNKYNGISAGSPTTKTTTSKTTTTTKAPVDNNPAPAPAPAPEPAPAPAPAPTQGGNTVGDLLQTLSSAGNGDQNSLMSIVGGLAALVFTYLASQGKLPTGITVEGGAPKIGGLKISDIPGKIDQAQALSSDPDVAAVAQLVKENYGAVLGESKGPVQYAANAQNPVTFEAYDKGAIVKSPATGAHAVWGPIGDTWAQQGLDGGPLGLPLNEEYNWQGLKRVDFQHGFITLDPATGLTQIHM</sequence>
<keyword evidence="3" id="KW-0472">Membrane</keyword>
<evidence type="ECO:0000313" key="7">
    <source>
        <dbReference type="Proteomes" id="UP000427071"/>
    </source>
</evidence>
<dbReference type="GO" id="GO:0008745">
    <property type="term" value="F:N-acetylmuramoyl-L-alanine amidase activity"/>
    <property type="evidence" value="ECO:0007669"/>
    <property type="project" value="InterPro"/>
</dbReference>
<dbReference type="AlphaFoldDB" id="A0A6B8VDH4"/>